<evidence type="ECO:0000313" key="2">
    <source>
        <dbReference type="EMBL" id="CAF1628684.1"/>
    </source>
</evidence>
<dbReference type="AlphaFoldDB" id="A0A815GIP4"/>
<protein>
    <submittedName>
        <fullName evidence="1">Uncharacterized protein</fullName>
    </submittedName>
</protein>
<comment type="caution">
    <text evidence="1">The sequence shown here is derived from an EMBL/GenBank/DDBJ whole genome shotgun (WGS) entry which is preliminary data.</text>
</comment>
<evidence type="ECO:0000313" key="1">
    <source>
        <dbReference type="EMBL" id="CAF1339187.1"/>
    </source>
</evidence>
<dbReference type="EMBL" id="CAJNOR010008102">
    <property type="protein sequence ID" value="CAF1628684.1"/>
    <property type="molecule type" value="Genomic_DNA"/>
</dbReference>
<dbReference type="PANTHER" id="PTHR32325">
    <property type="entry name" value="BETA-ELIMINATING LYASE-LIKE PROTEIN-RELATED"/>
    <property type="match status" value="1"/>
</dbReference>
<keyword evidence="3" id="KW-1185">Reference proteome</keyword>
<dbReference type="InterPro" id="IPR015422">
    <property type="entry name" value="PyrdxlP-dep_Trfase_small"/>
</dbReference>
<reference evidence="1" key="1">
    <citation type="submission" date="2021-02" db="EMBL/GenBank/DDBJ databases">
        <authorList>
            <person name="Nowell W R."/>
        </authorList>
    </citation>
    <scope>NUCLEOTIDE SEQUENCE</scope>
</reference>
<organism evidence="1 4">
    <name type="scientific">Adineta ricciae</name>
    <name type="common">Rotifer</name>
    <dbReference type="NCBI Taxonomy" id="249248"/>
    <lineage>
        <taxon>Eukaryota</taxon>
        <taxon>Metazoa</taxon>
        <taxon>Spiralia</taxon>
        <taxon>Gnathifera</taxon>
        <taxon>Rotifera</taxon>
        <taxon>Eurotatoria</taxon>
        <taxon>Bdelloidea</taxon>
        <taxon>Adinetida</taxon>
        <taxon>Adinetidae</taxon>
        <taxon>Adineta</taxon>
    </lineage>
</organism>
<dbReference type="SUPFAM" id="SSF53383">
    <property type="entry name" value="PLP-dependent transferases"/>
    <property type="match status" value="1"/>
</dbReference>
<dbReference type="PANTHER" id="PTHR32325:SF4">
    <property type="entry name" value="TRYPTOPHANASE"/>
    <property type="match status" value="1"/>
</dbReference>
<dbReference type="Gene3D" id="3.90.1150.10">
    <property type="entry name" value="Aspartate Aminotransferase, domain 1"/>
    <property type="match status" value="1"/>
</dbReference>
<gene>
    <name evidence="1" type="ORF">EDS130_LOCUS32637</name>
    <name evidence="2" type="ORF">XAT740_LOCUS51273</name>
</gene>
<accession>A0A815GIP4</accession>
<dbReference type="Proteomes" id="UP000663852">
    <property type="component" value="Unassembled WGS sequence"/>
</dbReference>
<dbReference type="Proteomes" id="UP000663828">
    <property type="component" value="Unassembled WGS sequence"/>
</dbReference>
<dbReference type="InterPro" id="IPR015424">
    <property type="entry name" value="PyrdxlP-dep_Trfase"/>
</dbReference>
<proteinExistence type="predicted"/>
<sequence length="105" mass="11890">MFGGFITNGGMTGHDMNALSQGLDENTEFSYLKIRIKQIEYLGKRLTKFGIPVQMPYGCHAIFVDARKCLLDIRKEQYSANALALLRQVDVMDRKHSIQCGFTIT</sequence>
<dbReference type="EMBL" id="CAJNOJ010000252">
    <property type="protein sequence ID" value="CAF1339187.1"/>
    <property type="molecule type" value="Genomic_DNA"/>
</dbReference>
<evidence type="ECO:0000313" key="3">
    <source>
        <dbReference type="Proteomes" id="UP000663828"/>
    </source>
</evidence>
<evidence type="ECO:0000313" key="4">
    <source>
        <dbReference type="Proteomes" id="UP000663852"/>
    </source>
</evidence>
<dbReference type="OrthoDB" id="19261at2759"/>
<name>A0A815GIP4_ADIRI</name>